<dbReference type="GO" id="GO:0005615">
    <property type="term" value="C:extracellular space"/>
    <property type="evidence" value="ECO:0007669"/>
    <property type="project" value="TreeGrafter"/>
</dbReference>
<evidence type="ECO:0000259" key="2">
    <source>
        <dbReference type="PROSITE" id="PS51406"/>
    </source>
</evidence>
<gene>
    <name evidence="3" type="ORF">MGAL_10B057706</name>
</gene>
<comment type="caution">
    <text evidence="3">The sequence shown here is derived from an EMBL/GenBank/DDBJ whole genome shotgun (WGS) entry which is preliminary data.</text>
</comment>
<dbReference type="Proteomes" id="UP000596742">
    <property type="component" value="Unassembled WGS sequence"/>
</dbReference>
<keyword evidence="1" id="KW-0732">Signal</keyword>
<name>A0A8B6FKZ6_MYTGA</name>
<protein>
    <recommendedName>
        <fullName evidence="2">Fibrinogen C-terminal domain-containing protein</fullName>
    </recommendedName>
</protein>
<reference evidence="3" key="1">
    <citation type="submission" date="2018-11" db="EMBL/GenBank/DDBJ databases">
        <authorList>
            <person name="Alioto T."/>
            <person name="Alioto T."/>
        </authorList>
    </citation>
    <scope>NUCLEOTIDE SEQUENCE</scope>
</reference>
<dbReference type="AlphaFoldDB" id="A0A8B6FKZ6"/>
<dbReference type="InterPro" id="IPR036056">
    <property type="entry name" value="Fibrinogen-like_C"/>
</dbReference>
<organism evidence="3 4">
    <name type="scientific">Mytilus galloprovincialis</name>
    <name type="common">Mediterranean mussel</name>
    <dbReference type="NCBI Taxonomy" id="29158"/>
    <lineage>
        <taxon>Eukaryota</taxon>
        <taxon>Metazoa</taxon>
        <taxon>Spiralia</taxon>
        <taxon>Lophotrochozoa</taxon>
        <taxon>Mollusca</taxon>
        <taxon>Bivalvia</taxon>
        <taxon>Autobranchia</taxon>
        <taxon>Pteriomorphia</taxon>
        <taxon>Mytilida</taxon>
        <taxon>Mytiloidea</taxon>
        <taxon>Mytilidae</taxon>
        <taxon>Mytilinae</taxon>
        <taxon>Mytilus</taxon>
    </lineage>
</organism>
<dbReference type="InterPro" id="IPR014716">
    <property type="entry name" value="Fibrinogen_a/b/g_C_1"/>
</dbReference>
<dbReference type="Gene3D" id="3.90.215.10">
    <property type="entry name" value="Gamma Fibrinogen, chain A, domain 1"/>
    <property type="match status" value="1"/>
</dbReference>
<dbReference type="Pfam" id="PF00147">
    <property type="entry name" value="Fibrinogen_C"/>
    <property type="match status" value="1"/>
</dbReference>
<dbReference type="CDD" id="cd00087">
    <property type="entry name" value="FReD"/>
    <property type="match status" value="1"/>
</dbReference>
<dbReference type="PANTHER" id="PTHR19143">
    <property type="entry name" value="FIBRINOGEN/TENASCIN/ANGIOPOEITIN"/>
    <property type="match status" value="1"/>
</dbReference>
<dbReference type="SMART" id="SM00186">
    <property type="entry name" value="FBG"/>
    <property type="match status" value="1"/>
</dbReference>
<dbReference type="OrthoDB" id="10337364at2759"/>
<evidence type="ECO:0000256" key="1">
    <source>
        <dbReference type="SAM" id="SignalP"/>
    </source>
</evidence>
<evidence type="ECO:0000313" key="4">
    <source>
        <dbReference type="Proteomes" id="UP000596742"/>
    </source>
</evidence>
<dbReference type="SUPFAM" id="SSF56496">
    <property type="entry name" value="Fibrinogen C-terminal domain-like"/>
    <property type="match status" value="1"/>
</dbReference>
<dbReference type="EMBL" id="UYJE01006918">
    <property type="protein sequence ID" value="VDI50217.1"/>
    <property type="molecule type" value="Genomic_DNA"/>
</dbReference>
<dbReference type="InterPro" id="IPR050373">
    <property type="entry name" value="Fibrinogen_C-term_domain"/>
</dbReference>
<accession>A0A8B6FKZ6</accession>
<dbReference type="InterPro" id="IPR002181">
    <property type="entry name" value="Fibrinogen_a/b/g_C_dom"/>
</dbReference>
<proteinExistence type="predicted"/>
<sequence>MKNRIIILVLMPFPLCCVMLELKNRKYIVETNQEFVSTETAIGTGKVVSTTACASLCTSSDECCTANYNTSTQDCHLNSCCFPDTRPSENGIIIKKVAKPNIDDIKTKPIDCDDLCQGSREGIYRIFPNGTNEGIDVYCELENGWTVFQQRVDDSEDFERNWSDYKNGFGNLSANFWLGNENIHKIVSGTNYSLRVDMEQIDNITAFAVYQTFNISDESSNYTLTISDHSGNASDALGVCSHGKFSTSNEKGGWWRSDKFPCYFFNLNIRYANLRWRNSYLNGFPLKYVSMKIKRLLLHGSET</sequence>
<feature type="chain" id="PRO_5032843721" description="Fibrinogen C-terminal domain-containing protein" evidence="1">
    <location>
        <begin position="20"/>
        <end position="303"/>
    </location>
</feature>
<keyword evidence="4" id="KW-1185">Reference proteome</keyword>
<feature type="domain" description="Fibrinogen C-terminal" evidence="2">
    <location>
        <begin position="103"/>
        <end position="297"/>
    </location>
</feature>
<dbReference type="PANTHER" id="PTHR19143:SF458">
    <property type="entry name" value="FIBRINOGEN C-TERMINAL DOMAIN-CONTAINING PROTEIN-RELATED"/>
    <property type="match status" value="1"/>
</dbReference>
<evidence type="ECO:0000313" key="3">
    <source>
        <dbReference type="EMBL" id="VDI50217.1"/>
    </source>
</evidence>
<feature type="signal peptide" evidence="1">
    <location>
        <begin position="1"/>
        <end position="19"/>
    </location>
</feature>
<dbReference type="PROSITE" id="PS51406">
    <property type="entry name" value="FIBRINOGEN_C_2"/>
    <property type="match status" value="1"/>
</dbReference>